<keyword evidence="2" id="KW-1185">Reference proteome</keyword>
<comment type="caution">
    <text evidence="1">The sequence shown here is derived from an EMBL/GenBank/DDBJ whole genome shotgun (WGS) entry which is preliminary data.</text>
</comment>
<dbReference type="EMBL" id="MU795058">
    <property type="protein sequence ID" value="KAJ3811455.1"/>
    <property type="molecule type" value="Genomic_DNA"/>
</dbReference>
<evidence type="ECO:0000313" key="2">
    <source>
        <dbReference type="Proteomes" id="UP001163835"/>
    </source>
</evidence>
<dbReference type="Proteomes" id="UP001163835">
    <property type="component" value="Unassembled WGS sequence"/>
</dbReference>
<name>A0ACC1U408_9AGAR</name>
<gene>
    <name evidence="1" type="ORF">F5876DRAFT_75814</name>
</gene>
<protein>
    <submittedName>
        <fullName evidence="1">Uncharacterized protein</fullName>
    </submittedName>
</protein>
<accession>A0ACC1U408</accession>
<reference evidence="1" key="1">
    <citation type="submission" date="2022-09" db="EMBL/GenBank/DDBJ databases">
        <title>A Global Phylogenomic Analysis of the Shiitake Genus Lentinula.</title>
        <authorList>
            <consortium name="DOE Joint Genome Institute"/>
            <person name="Sierra-Patev S."/>
            <person name="Min B."/>
            <person name="Naranjo-Ortiz M."/>
            <person name="Looney B."/>
            <person name="Konkel Z."/>
            <person name="Slot J.C."/>
            <person name="Sakamoto Y."/>
            <person name="Steenwyk J.L."/>
            <person name="Rokas A."/>
            <person name="Carro J."/>
            <person name="Camarero S."/>
            <person name="Ferreira P."/>
            <person name="Molpeceres G."/>
            <person name="Ruiz-Duenas F.J."/>
            <person name="Serrano A."/>
            <person name="Henrissat B."/>
            <person name="Drula E."/>
            <person name="Hughes K.W."/>
            <person name="Mata J.L."/>
            <person name="Ishikawa N.K."/>
            <person name="Vargas-Isla R."/>
            <person name="Ushijima S."/>
            <person name="Smith C.A."/>
            <person name="Ahrendt S."/>
            <person name="Andreopoulos W."/>
            <person name="He G."/>
            <person name="Labutti K."/>
            <person name="Lipzen A."/>
            <person name="Ng V."/>
            <person name="Riley R."/>
            <person name="Sandor L."/>
            <person name="Barry K."/>
            <person name="Martinez A.T."/>
            <person name="Xiao Y."/>
            <person name="Gibbons J.G."/>
            <person name="Terashima K."/>
            <person name="Grigoriev I.V."/>
            <person name="Hibbett D.S."/>
        </authorList>
    </citation>
    <scope>NUCLEOTIDE SEQUENCE</scope>
    <source>
        <strain evidence="1">TMI1499</strain>
    </source>
</reference>
<organism evidence="1 2">
    <name type="scientific">Lentinula aff. lateritia</name>
    <dbReference type="NCBI Taxonomy" id="2804960"/>
    <lineage>
        <taxon>Eukaryota</taxon>
        <taxon>Fungi</taxon>
        <taxon>Dikarya</taxon>
        <taxon>Basidiomycota</taxon>
        <taxon>Agaricomycotina</taxon>
        <taxon>Agaricomycetes</taxon>
        <taxon>Agaricomycetidae</taxon>
        <taxon>Agaricales</taxon>
        <taxon>Marasmiineae</taxon>
        <taxon>Omphalotaceae</taxon>
        <taxon>Lentinula</taxon>
    </lineage>
</organism>
<proteinExistence type="predicted"/>
<evidence type="ECO:0000313" key="1">
    <source>
        <dbReference type="EMBL" id="KAJ3811455.1"/>
    </source>
</evidence>
<sequence>MPDRNPPAIAPRRIIHYKWRSLAHEAWPKNHCSITLCNNCGDSFELDRDLREVDYTEILRCIRTGHYPFGQESTEPYTKLMDATQDYVEQCDSVLGRLDAMRIAVEEQRDHLLLLSRTVDSIISPIYKLPLEIFGEIFTNVCCGDIGVNGLSGEGKRRYPTLDLSRVCSKWRNMVISMPVLWTSLGIDRYRSLTAAYPFFKRFLGRSSFHPVDFIINYEDRYPYNPHEAPIFPLLESYCGRWRHVCVRASLTLVEALMQPIISSGKALPRLESLSLNPRFYDHPDEGLLDFPVDCPNLRALKVVGHRLDLKFPRPTITSLKLAEMSSSEMARVIANCPNVQALEIKELTSLDTSLSPVYTKCNAKKIILCVGYSREGVAPDSMMKFVDLLILPELNHITLSDPWGALKSRHVKSLCNNMIEHGYPNLTHLTLDRTFLTAEQLLQLFLSMSSITYLKTCNTPVNLALKLLIAPGYRDQPGQHIGNNKGRKERENVLEGYNSNDESEDGGADIGVDAIEVPGGMCLLPKLQNLELVLPYRLRGTLLFAFLRSRWKPLPQMEVSSPTLTKDPQGLGDIDQKTCVSLQKLCLRYTYTYLDEERDLEKLQILQRSLDPFRSEGMDIEVLAEIE</sequence>